<accession>A0AA36IF14</accession>
<dbReference type="GO" id="GO:0006310">
    <property type="term" value="P:DNA recombination"/>
    <property type="evidence" value="ECO:0007669"/>
    <property type="project" value="UniProtKB-KW"/>
</dbReference>
<comment type="cofactor">
    <cofactor evidence="1">
        <name>Mg(2+)</name>
        <dbReference type="ChEBI" id="CHEBI:18420"/>
    </cofactor>
</comment>
<evidence type="ECO:0000259" key="4">
    <source>
        <dbReference type="Pfam" id="PF20209"/>
    </source>
</evidence>
<feature type="domain" description="DUF6570" evidence="4">
    <location>
        <begin position="285"/>
        <end position="432"/>
    </location>
</feature>
<evidence type="ECO:0000256" key="1">
    <source>
        <dbReference type="RuleBase" id="RU363044"/>
    </source>
</evidence>
<dbReference type="InterPro" id="IPR027417">
    <property type="entry name" value="P-loop_NTPase"/>
</dbReference>
<feature type="region of interest" description="Disordered" evidence="2">
    <location>
        <begin position="999"/>
        <end position="1021"/>
    </location>
</feature>
<dbReference type="GO" id="GO:0000723">
    <property type="term" value="P:telomere maintenance"/>
    <property type="evidence" value="ECO:0007669"/>
    <property type="project" value="InterPro"/>
</dbReference>
<comment type="catalytic activity">
    <reaction evidence="1">
        <text>ATP + H2O = ADP + phosphate + H(+)</text>
        <dbReference type="Rhea" id="RHEA:13065"/>
        <dbReference type="ChEBI" id="CHEBI:15377"/>
        <dbReference type="ChEBI" id="CHEBI:15378"/>
        <dbReference type="ChEBI" id="CHEBI:30616"/>
        <dbReference type="ChEBI" id="CHEBI:43474"/>
        <dbReference type="ChEBI" id="CHEBI:456216"/>
        <dbReference type="EC" id="5.6.2.3"/>
    </reaction>
</comment>
<keyword evidence="1" id="KW-0234">DNA repair</keyword>
<feature type="region of interest" description="Disordered" evidence="2">
    <location>
        <begin position="1"/>
        <end position="34"/>
    </location>
</feature>
<keyword evidence="6" id="KW-1185">Reference proteome</keyword>
<evidence type="ECO:0000313" key="5">
    <source>
        <dbReference type="EMBL" id="CAJ1385553.1"/>
    </source>
</evidence>
<dbReference type="GO" id="GO:0006281">
    <property type="term" value="P:DNA repair"/>
    <property type="evidence" value="ECO:0007669"/>
    <property type="project" value="UniProtKB-KW"/>
</dbReference>
<keyword evidence="1" id="KW-0378">Hydrolase</keyword>
<feature type="compositionally biased region" description="Basic and acidic residues" evidence="2">
    <location>
        <begin position="1005"/>
        <end position="1021"/>
    </location>
</feature>
<comment type="similarity">
    <text evidence="1">Belongs to the helicase family.</text>
</comment>
<dbReference type="InterPro" id="IPR051055">
    <property type="entry name" value="PIF1_helicase"/>
</dbReference>
<evidence type="ECO:0000256" key="2">
    <source>
        <dbReference type="SAM" id="MobiDB-lite"/>
    </source>
</evidence>
<evidence type="ECO:0000259" key="3">
    <source>
        <dbReference type="Pfam" id="PF05970"/>
    </source>
</evidence>
<protein>
    <recommendedName>
        <fullName evidence="1">ATP-dependent DNA helicase</fullName>
        <ecNumber evidence="1">5.6.2.3</ecNumber>
    </recommendedName>
</protein>
<proteinExistence type="inferred from homology"/>
<dbReference type="SUPFAM" id="SSF52540">
    <property type="entry name" value="P-loop containing nucleoside triphosphate hydrolases"/>
    <property type="match status" value="2"/>
</dbReference>
<keyword evidence="1" id="KW-0067">ATP-binding</keyword>
<feature type="non-terminal residue" evidence="5">
    <location>
        <position position="2321"/>
    </location>
</feature>
<keyword evidence="1" id="KW-0233">DNA recombination</keyword>
<feature type="region of interest" description="Disordered" evidence="2">
    <location>
        <begin position="587"/>
        <end position="625"/>
    </location>
</feature>
<feature type="domain" description="DNA helicase Pif1-like DEAD-box helicase" evidence="3">
    <location>
        <begin position="1687"/>
        <end position="1793"/>
    </location>
</feature>
<feature type="compositionally biased region" description="Basic and acidic residues" evidence="2">
    <location>
        <begin position="605"/>
        <end position="616"/>
    </location>
</feature>
<organism evidence="5 6">
    <name type="scientific">Effrenium voratum</name>
    <dbReference type="NCBI Taxonomy" id="2562239"/>
    <lineage>
        <taxon>Eukaryota</taxon>
        <taxon>Sar</taxon>
        <taxon>Alveolata</taxon>
        <taxon>Dinophyceae</taxon>
        <taxon>Suessiales</taxon>
        <taxon>Symbiodiniaceae</taxon>
        <taxon>Effrenium</taxon>
    </lineage>
</organism>
<feature type="region of interest" description="Disordered" evidence="2">
    <location>
        <begin position="1518"/>
        <end position="1577"/>
    </location>
</feature>
<comment type="caution">
    <text evidence="5">The sequence shown here is derived from an EMBL/GenBank/DDBJ whole genome shotgun (WGS) entry which is preliminary data.</text>
</comment>
<dbReference type="PANTHER" id="PTHR47642">
    <property type="entry name" value="ATP-DEPENDENT DNA HELICASE"/>
    <property type="match status" value="1"/>
</dbReference>
<dbReference type="InterPro" id="IPR046700">
    <property type="entry name" value="DUF6570"/>
</dbReference>
<dbReference type="EMBL" id="CAUJNA010001247">
    <property type="protein sequence ID" value="CAJ1385553.1"/>
    <property type="molecule type" value="Genomic_DNA"/>
</dbReference>
<dbReference type="InterPro" id="IPR010285">
    <property type="entry name" value="DNA_helicase_pif1-like_DEAD"/>
</dbReference>
<dbReference type="GO" id="GO:0016787">
    <property type="term" value="F:hydrolase activity"/>
    <property type="evidence" value="ECO:0007669"/>
    <property type="project" value="UniProtKB-KW"/>
</dbReference>
<gene>
    <name evidence="5" type="ORF">EVOR1521_LOCUS12136</name>
</gene>
<dbReference type="GO" id="GO:0043139">
    <property type="term" value="F:5'-3' DNA helicase activity"/>
    <property type="evidence" value="ECO:0007669"/>
    <property type="project" value="UniProtKB-EC"/>
</dbReference>
<dbReference type="Proteomes" id="UP001178507">
    <property type="component" value="Unassembled WGS sequence"/>
</dbReference>
<dbReference type="Pfam" id="PF05970">
    <property type="entry name" value="PIF1"/>
    <property type="match status" value="1"/>
</dbReference>
<keyword evidence="1" id="KW-0347">Helicase</keyword>
<reference evidence="5" key="1">
    <citation type="submission" date="2023-08" db="EMBL/GenBank/DDBJ databases">
        <authorList>
            <person name="Chen Y."/>
            <person name="Shah S."/>
            <person name="Dougan E. K."/>
            <person name="Thang M."/>
            <person name="Chan C."/>
        </authorList>
    </citation>
    <scope>NUCLEOTIDE SEQUENCE</scope>
</reference>
<dbReference type="Gene3D" id="3.40.50.300">
    <property type="entry name" value="P-loop containing nucleotide triphosphate hydrolases"/>
    <property type="match status" value="1"/>
</dbReference>
<dbReference type="EC" id="5.6.2.3" evidence="1"/>
<dbReference type="Pfam" id="PF20209">
    <property type="entry name" value="DUF6570"/>
    <property type="match status" value="1"/>
</dbReference>
<keyword evidence="1" id="KW-0547">Nucleotide-binding</keyword>
<evidence type="ECO:0000313" key="6">
    <source>
        <dbReference type="Proteomes" id="UP001178507"/>
    </source>
</evidence>
<dbReference type="GO" id="GO:0005524">
    <property type="term" value="F:ATP binding"/>
    <property type="evidence" value="ECO:0007669"/>
    <property type="project" value="UniProtKB-KW"/>
</dbReference>
<feature type="region of interest" description="Disordered" evidence="2">
    <location>
        <begin position="1468"/>
        <end position="1492"/>
    </location>
</feature>
<feature type="non-terminal residue" evidence="5">
    <location>
        <position position="1"/>
    </location>
</feature>
<sequence>RGLGRAPRRPAQPAPAMSRRRLREKTTPAPELQDDVMEEVGKAFVLPAPQTSHPFRPLEDAVTELALKFRLQPTLPPGADESELKDGAVWPRAFCAFDGCGWEAADGLEADLARHLETEHAEDLEPAAACLPRPHCPDALSSVYSEAVAQRCRADAPLAGCSLDRTALRSFAKATAKDSVEALICFCCACVYTRVAEIGERSVLGLERFLEKYDQLDAPGKKLSDHETFASWKLRLPGPDDVELLCCPEDHRCGAAPAHVAEGVLCEHCELPDCGECLEHLAQAELPPLSLANDMWTGYAPERIYAEEATVMELICASPCVTTLICMSMEARFRSEAGALDEAAHMARHRFGARGNALSFPLPWEDVLQALQAGGDRAAALPRSGAELGQLVRVLLKTNKKGKTTGAEIKGLIHQANVRREVVINLVLDMQRLGHPSFAGADEEGVRLRAAALPTDGVPPEVLKVVAQADADFDDAEDKLQPQKAATPCDGRQEDVAAAGATFAAQRARAVVAEGCAEEDANQAAVAALKKLREELATEAELRGMEKLEIRAGNQLVDQFQPLYFAVAFCFCFPRGTACPDVRNSVARVEEEESGRREARRRGRDRAEARKSRRGDVGSTARSETGAPRVDIRAWAAAMQRRVEAQFRRDWTFGFAVWNYLFRTAVNLQKNAYMFSAPNADGGGYHSLKPEEIVAGAQELARRLNGTYTDVNGGEKPVRGDLTKLRFANLQPAARKILANVEARAANIPGTHEVRKTMRLQTHAYRSDPALLRDGARKFQARGAPALDEEFCRLSPEALAENLPNYEDRRALLARDPLACAEGFRTLVLLTLRHLLGVRFCPRCPNCAASERPCSDAFGSNALAAGGVLGRVDAVFGSIECQKSGTLHAHLQVFVQCRHQRGSLAGLLDLGKPQLQTLLQRYASYTAHVRRSVYCDPDGWERDRAAVEEEWPEYKDCALMLSRPAYQASRRLQPEEWTRQYLAEDVEQLQRRKQHHVHLPASPGGERRPLAHCRDPKDPTRCKSGFPRDSQLILGRAALVCPGLAEQLDLPVKGKRSALGLQWGPVNDANLNGNHPALLAALRCNGDLQLPYRFPVTKETHDGELCQEEACVGDGDVKLLVREAAQAGYGCDYMNKRDLKDKPAGYVGARVAKRLTTDCYARGVCRGAVECANLTTRVAANDPTAAESIKTAAVCSISLRFGFQLLDAAAAGEAWPTEPQHLRTESRPRAWQGRVVSCPFWTFYGARGRDARVYELCAFEFARHFRFQPAKRPFTLAPMDELDGGVYHAALTDAGAAKLGRSARANLQPGVDYEILEEGGEDWLPLGHGALAQKFRHDWVLAPRNRPHVPVVQGALGGRSEVDYARSVLLLFCPWTTHPDDASAAVPYLGDLCKFGKTDWRRALRRRLILRGFPTEEVKLFALNFCFVYCLPRKLRPDQHLQENSDNEVQDEPVFFDEADLEAARATHVRGAGKLGSDDLGGSGEEDSEVEDEAAATRLCVMTKQMFDLSRAAWKTSGASGTASASPGLRAQAGRAQPGGEELDHDALAQAARASRSKSRLPLLPAPRDPEAQPLGPRVTADGLLGWLGSERVQSGLNAKQLELLRVVVERVLVEMELVPPDHEIALRRAEPLAWLLHGPPGTGKSHALKFLRELFEEQLGYAQGIDYEARARESSGSPLRRRLAASQVTAFQAVNAADIRGRTLHNACGLGVDAAALDRAVSQEAAKRMSYWRWLVVDEVSMVNARLLAQVEQRLRAVVPSASQWKRGATGELRPFAGVNVLLLGDFYQLPPPSGGYLADVPSSRRPLRLSAAADAEPDLLADYGRNLVWGGALQGVTVVDELRRGELSEENWRYLHGKPVEGCRLTAAERESRRRVIAGWAAVIVANNDAKYQINKDRAEDYSRAAESPLRWSVALDAPSAEVLQTQECDKAARIRWLQYHDRDTENLSGMLPLAVGMRVVLTDHLDRSEDKLLLRGSSGRVRSWVWKENDLRPTCVYVKFDGATWQLDGAPEPGLYPVYPVRKVWKFDAKRKKPVLKIARTQLPLAPAYAITAHGSQGKTLPAALVDFNVDKRTDVTFGTVAASRVRSREDVLILRPFERWLYTRGAPEGPAPLLKQLRGEEVDWEAFREAKAPSAACEKCEDAKTLDYFSDRQWERVRANRSAICLACGPSKGGQKTLKRKLPSGLARLDCRGCKFRKLEDAFPRAQLGRGDSERRCLKCLKKVCALSCSVCLTEKPISEFNSAAATMPWAAVCADCAADARRRPKPGRAGWFACRTCELFFPGAGAAENAGLSSSAHHQRCLNCASRGSWAKGKNT</sequence>
<name>A0AA36IF14_9DINO</name>
<keyword evidence="1" id="KW-0227">DNA damage</keyword>